<dbReference type="EMBL" id="JAUEPS010000017">
    <property type="protein sequence ID" value="KAK0458650.1"/>
    <property type="molecule type" value="Genomic_DNA"/>
</dbReference>
<reference evidence="2" key="1">
    <citation type="submission" date="2023-06" db="EMBL/GenBank/DDBJ databases">
        <authorList>
            <consortium name="Lawrence Berkeley National Laboratory"/>
            <person name="Ahrendt S."/>
            <person name="Sahu N."/>
            <person name="Indic B."/>
            <person name="Wong-Bajracharya J."/>
            <person name="Merenyi Z."/>
            <person name="Ke H.-M."/>
            <person name="Monk M."/>
            <person name="Kocsube S."/>
            <person name="Drula E."/>
            <person name="Lipzen A."/>
            <person name="Balint B."/>
            <person name="Henrissat B."/>
            <person name="Andreopoulos B."/>
            <person name="Martin F.M."/>
            <person name="Harder C.B."/>
            <person name="Rigling D."/>
            <person name="Ford K.L."/>
            <person name="Foster G.D."/>
            <person name="Pangilinan J."/>
            <person name="Papanicolaou A."/>
            <person name="Barry K."/>
            <person name="LaButti K."/>
            <person name="Viragh M."/>
            <person name="Koriabine M."/>
            <person name="Yan M."/>
            <person name="Riley R."/>
            <person name="Champramary S."/>
            <person name="Plett K.L."/>
            <person name="Tsai I.J."/>
            <person name="Slot J."/>
            <person name="Sipos G."/>
            <person name="Plett J."/>
            <person name="Nagy L.G."/>
            <person name="Grigoriev I.V."/>
        </authorList>
    </citation>
    <scope>NUCLEOTIDE SEQUENCE</scope>
    <source>
        <strain evidence="2">CCBAS 213</strain>
    </source>
</reference>
<sequence length="139" mass="14948">MSIIDETKAAVAIYLAKPAPTLAELMAIVDVVDDAHAKILEAMGEAIHSAQVGADECDEREKSHREALASVQEQIDVEVRRTERAYKARKELAAAVPSATTKELQGREPSNRKKRNKEHLAQGGIHDVAPESAVIGSGA</sequence>
<gene>
    <name evidence="2" type="ORF">EV420DRAFT_1642994</name>
</gene>
<dbReference type="GeneID" id="85360986"/>
<name>A0AA39KCK8_ARMTA</name>
<feature type="region of interest" description="Disordered" evidence="1">
    <location>
        <begin position="96"/>
        <end position="139"/>
    </location>
</feature>
<organism evidence="2 3">
    <name type="scientific">Armillaria tabescens</name>
    <name type="common">Ringless honey mushroom</name>
    <name type="synonym">Agaricus tabescens</name>
    <dbReference type="NCBI Taxonomy" id="1929756"/>
    <lineage>
        <taxon>Eukaryota</taxon>
        <taxon>Fungi</taxon>
        <taxon>Dikarya</taxon>
        <taxon>Basidiomycota</taxon>
        <taxon>Agaricomycotina</taxon>
        <taxon>Agaricomycetes</taxon>
        <taxon>Agaricomycetidae</taxon>
        <taxon>Agaricales</taxon>
        <taxon>Marasmiineae</taxon>
        <taxon>Physalacriaceae</taxon>
        <taxon>Desarmillaria</taxon>
    </lineage>
</organism>
<comment type="caution">
    <text evidence="2">The sequence shown here is derived from an EMBL/GenBank/DDBJ whole genome shotgun (WGS) entry which is preliminary data.</text>
</comment>
<accession>A0AA39KCK8</accession>
<evidence type="ECO:0000313" key="3">
    <source>
        <dbReference type="Proteomes" id="UP001175211"/>
    </source>
</evidence>
<evidence type="ECO:0000313" key="2">
    <source>
        <dbReference type="EMBL" id="KAK0458650.1"/>
    </source>
</evidence>
<proteinExistence type="predicted"/>
<dbReference type="AlphaFoldDB" id="A0AA39KCK8"/>
<protein>
    <submittedName>
        <fullName evidence="2">Uncharacterized protein</fullName>
    </submittedName>
</protein>
<keyword evidence="3" id="KW-1185">Reference proteome</keyword>
<dbReference type="Proteomes" id="UP001175211">
    <property type="component" value="Unassembled WGS sequence"/>
</dbReference>
<evidence type="ECO:0000256" key="1">
    <source>
        <dbReference type="SAM" id="MobiDB-lite"/>
    </source>
</evidence>
<dbReference type="RefSeq" id="XP_060330920.1">
    <property type="nucleotide sequence ID" value="XM_060477438.1"/>
</dbReference>